<evidence type="ECO:0008006" key="3">
    <source>
        <dbReference type="Google" id="ProtNLM"/>
    </source>
</evidence>
<proteinExistence type="predicted"/>
<accession>A0A1H0XRC0</accession>
<evidence type="ECO:0000313" key="1">
    <source>
        <dbReference type="EMBL" id="SDQ05454.1"/>
    </source>
</evidence>
<sequence length="139" mass="16279">MEDSSFRKFLNSYLDVWRNSSLTELKDIISKDYKAREISNGELVDFGYEEAITGWEQGFNFAKQEDNKWDLNEEAIIPLRQDEIMAILSATLIIDGKKLENVSIFFQTFKRNENNDWKLIRSYIEAGVPNANLKKLQFN</sequence>
<reference evidence="1 2" key="1">
    <citation type="submission" date="2016-10" db="EMBL/GenBank/DDBJ databases">
        <authorList>
            <person name="de Groot N.N."/>
        </authorList>
    </citation>
    <scope>NUCLEOTIDE SEQUENCE [LARGE SCALE GENOMIC DNA]</scope>
    <source>
        <strain evidence="1 2">CGMCC 1.10449</strain>
    </source>
</reference>
<keyword evidence="2" id="KW-1185">Reference proteome</keyword>
<dbReference type="EMBL" id="FNKD01000001">
    <property type="protein sequence ID" value="SDQ05454.1"/>
    <property type="molecule type" value="Genomic_DNA"/>
</dbReference>
<dbReference type="Proteomes" id="UP000199444">
    <property type="component" value="Unassembled WGS sequence"/>
</dbReference>
<organism evidence="1 2">
    <name type="scientific">Virgibacillus salinus</name>
    <dbReference type="NCBI Taxonomy" id="553311"/>
    <lineage>
        <taxon>Bacteria</taxon>
        <taxon>Bacillati</taxon>
        <taxon>Bacillota</taxon>
        <taxon>Bacilli</taxon>
        <taxon>Bacillales</taxon>
        <taxon>Bacillaceae</taxon>
        <taxon>Virgibacillus</taxon>
    </lineage>
</organism>
<dbReference type="AlphaFoldDB" id="A0A1H0XRC0"/>
<gene>
    <name evidence="1" type="ORF">SAMN05216231_0138</name>
</gene>
<dbReference type="STRING" id="553311.SAMN05216231_0138"/>
<name>A0A1H0XRC0_9BACI</name>
<protein>
    <recommendedName>
        <fullName evidence="3">Flavoprotein</fullName>
    </recommendedName>
</protein>
<dbReference type="RefSeq" id="WP_092491053.1">
    <property type="nucleotide sequence ID" value="NZ_FNKD01000001.1"/>
</dbReference>
<evidence type="ECO:0000313" key="2">
    <source>
        <dbReference type="Proteomes" id="UP000199444"/>
    </source>
</evidence>